<dbReference type="InterPro" id="IPR001867">
    <property type="entry name" value="OmpR/PhoB-type_DNA-bd"/>
</dbReference>
<dbReference type="SUPFAM" id="SSF46894">
    <property type="entry name" value="C-terminal effector domain of the bipartite response regulators"/>
    <property type="match status" value="1"/>
</dbReference>
<dbReference type="InterPro" id="IPR011006">
    <property type="entry name" value="CheY-like_superfamily"/>
</dbReference>
<evidence type="ECO:0000259" key="8">
    <source>
        <dbReference type="PROSITE" id="PS50110"/>
    </source>
</evidence>
<dbReference type="InterPro" id="IPR039420">
    <property type="entry name" value="WalR-like"/>
</dbReference>
<evidence type="ECO:0000256" key="5">
    <source>
        <dbReference type="ARBA" id="ARBA00023163"/>
    </source>
</evidence>
<feature type="domain" description="OmpR/PhoB-type" evidence="9">
    <location>
        <begin position="132"/>
        <end position="232"/>
    </location>
</feature>
<keyword evidence="4 7" id="KW-0238">DNA-binding</keyword>
<dbReference type="Pfam" id="PF00072">
    <property type="entry name" value="Response_reg"/>
    <property type="match status" value="1"/>
</dbReference>
<feature type="modified residue" description="4-aspartylphosphate" evidence="6">
    <location>
        <position position="60"/>
    </location>
</feature>
<dbReference type="Gene3D" id="1.10.10.10">
    <property type="entry name" value="Winged helix-like DNA-binding domain superfamily/Winged helix DNA-binding domain"/>
    <property type="match status" value="1"/>
</dbReference>
<evidence type="ECO:0000256" key="1">
    <source>
        <dbReference type="ARBA" id="ARBA00022553"/>
    </source>
</evidence>
<organism evidence="10 11">
    <name type="scientific">Luteimonas terrae</name>
    <dbReference type="NCBI Taxonomy" id="1530191"/>
    <lineage>
        <taxon>Bacteria</taxon>
        <taxon>Pseudomonadati</taxon>
        <taxon>Pseudomonadota</taxon>
        <taxon>Gammaproteobacteria</taxon>
        <taxon>Lysobacterales</taxon>
        <taxon>Lysobacteraceae</taxon>
        <taxon>Luteimonas</taxon>
    </lineage>
</organism>
<evidence type="ECO:0000256" key="6">
    <source>
        <dbReference type="PROSITE-ProRule" id="PRU00169"/>
    </source>
</evidence>
<dbReference type="GO" id="GO:0003677">
    <property type="term" value="F:DNA binding"/>
    <property type="evidence" value="ECO:0007669"/>
    <property type="project" value="UniProtKB-KW"/>
</dbReference>
<evidence type="ECO:0000259" key="9">
    <source>
        <dbReference type="PROSITE" id="PS51755"/>
    </source>
</evidence>
<dbReference type="Gene3D" id="3.40.50.2300">
    <property type="match status" value="1"/>
</dbReference>
<keyword evidence="1 6" id="KW-0597">Phosphoprotein</keyword>
<sequence>MNNADAVRTRVAVVEDDDELREEILLPLLRREGFEAIGMPSALSLYRDLVATPFDLILLDVGLPDDDGFAIARHLRKAASKVGLVMLTGYASAPSRLRGLEAGVDAYLTKPIDSAELVATLRNLERRLDSRDAALPRIGWKLDELGWKILLPDGRSIELSLPERRLMAQLAATPREPVTREALMAVLAEDADDFDPHRLEMLIHRLRKKCLQATGQELPVRTVRGVGYVLAW</sequence>
<evidence type="ECO:0000256" key="4">
    <source>
        <dbReference type="ARBA" id="ARBA00023125"/>
    </source>
</evidence>
<keyword evidence="5" id="KW-0804">Transcription</keyword>
<evidence type="ECO:0000256" key="2">
    <source>
        <dbReference type="ARBA" id="ARBA00023012"/>
    </source>
</evidence>
<feature type="DNA-binding region" description="OmpR/PhoB-type" evidence="7">
    <location>
        <begin position="132"/>
        <end position="232"/>
    </location>
</feature>
<dbReference type="Pfam" id="PF00486">
    <property type="entry name" value="Trans_reg_C"/>
    <property type="match status" value="1"/>
</dbReference>
<proteinExistence type="predicted"/>
<dbReference type="PROSITE" id="PS50110">
    <property type="entry name" value="RESPONSE_REGULATORY"/>
    <property type="match status" value="1"/>
</dbReference>
<keyword evidence="11" id="KW-1185">Reference proteome</keyword>
<dbReference type="SMART" id="SM00448">
    <property type="entry name" value="REC"/>
    <property type="match status" value="1"/>
</dbReference>
<comment type="caution">
    <text evidence="10">The sequence shown here is derived from an EMBL/GenBank/DDBJ whole genome shotgun (WGS) entry which is preliminary data.</text>
</comment>
<dbReference type="CDD" id="cd17574">
    <property type="entry name" value="REC_OmpR"/>
    <property type="match status" value="1"/>
</dbReference>
<evidence type="ECO:0000256" key="3">
    <source>
        <dbReference type="ARBA" id="ARBA00023015"/>
    </source>
</evidence>
<dbReference type="RefSeq" id="WP_310232470.1">
    <property type="nucleotide sequence ID" value="NZ_JAVDWO010000002.1"/>
</dbReference>
<evidence type="ECO:0000313" key="11">
    <source>
        <dbReference type="Proteomes" id="UP001256588"/>
    </source>
</evidence>
<reference evidence="10 11" key="1">
    <citation type="submission" date="2023-07" db="EMBL/GenBank/DDBJ databases">
        <title>Sorghum-associated microbial communities from plants grown in Nebraska, USA.</title>
        <authorList>
            <person name="Schachtman D."/>
        </authorList>
    </citation>
    <scope>NUCLEOTIDE SEQUENCE [LARGE SCALE GENOMIC DNA]</scope>
    <source>
        <strain evidence="10 11">4099</strain>
    </source>
</reference>
<dbReference type="SUPFAM" id="SSF52172">
    <property type="entry name" value="CheY-like"/>
    <property type="match status" value="1"/>
</dbReference>
<evidence type="ECO:0000313" key="10">
    <source>
        <dbReference type="EMBL" id="MDR7191787.1"/>
    </source>
</evidence>
<dbReference type="Proteomes" id="UP001256588">
    <property type="component" value="Unassembled WGS sequence"/>
</dbReference>
<dbReference type="PANTHER" id="PTHR48111:SF1">
    <property type="entry name" value="TWO-COMPONENT RESPONSE REGULATOR ORR33"/>
    <property type="match status" value="1"/>
</dbReference>
<keyword evidence="3" id="KW-0805">Transcription regulation</keyword>
<dbReference type="InterPro" id="IPR001789">
    <property type="entry name" value="Sig_transdc_resp-reg_receiver"/>
</dbReference>
<feature type="domain" description="Response regulatory" evidence="8">
    <location>
        <begin position="10"/>
        <end position="125"/>
    </location>
</feature>
<dbReference type="PANTHER" id="PTHR48111">
    <property type="entry name" value="REGULATOR OF RPOS"/>
    <property type="match status" value="1"/>
</dbReference>
<dbReference type="InterPro" id="IPR016032">
    <property type="entry name" value="Sig_transdc_resp-reg_C-effctor"/>
</dbReference>
<keyword evidence="2" id="KW-0902">Two-component regulatory system</keyword>
<dbReference type="PROSITE" id="PS51755">
    <property type="entry name" value="OMPR_PHOB"/>
    <property type="match status" value="1"/>
</dbReference>
<name>A0ABU1XSQ0_9GAMM</name>
<gene>
    <name evidence="10" type="ORF">J2W68_000495</name>
</gene>
<dbReference type="SMART" id="SM00862">
    <property type="entry name" value="Trans_reg_C"/>
    <property type="match status" value="1"/>
</dbReference>
<dbReference type="EMBL" id="JAVDWO010000002">
    <property type="protein sequence ID" value="MDR7191787.1"/>
    <property type="molecule type" value="Genomic_DNA"/>
</dbReference>
<accession>A0ABU1XSQ0</accession>
<dbReference type="CDD" id="cd00383">
    <property type="entry name" value="trans_reg_C"/>
    <property type="match status" value="1"/>
</dbReference>
<dbReference type="InterPro" id="IPR036388">
    <property type="entry name" value="WH-like_DNA-bd_sf"/>
</dbReference>
<evidence type="ECO:0000256" key="7">
    <source>
        <dbReference type="PROSITE-ProRule" id="PRU01091"/>
    </source>
</evidence>
<protein>
    <submittedName>
        <fullName evidence="10">DNA-binding response OmpR family regulator</fullName>
    </submittedName>
</protein>